<gene>
    <name evidence="5" type="ORF">SAMN05216456_1327</name>
</gene>
<reference evidence="5 6" key="1">
    <citation type="submission" date="2016-10" db="EMBL/GenBank/DDBJ databases">
        <authorList>
            <person name="de Groot N.N."/>
        </authorList>
    </citation>
    <scope>NUCLEOTIDE SEQUENCE [LARGE SCALE GENOMIC DNA]</scope>
    <source>
        <strain evidence="5 6">IPL20</strain>
    </source>
</reference>
<dbReference type="Proteomes" id="UP000199074">
    <property type="component" value="Unassembled WGS sequence"/>
</dbReference>
<dbReference type="STRING" id="429728.SAMN05216456_1327"/>
<dbReference type="EMBL" id="FPCK01000001">
    <property type="protein sequence ID" value="SFV31394.1"/>
    <property type="molecule type" value="Genomic_DNA"/>
</dbReference>
<dbReference type="NCBIfam" id="NF032893">
    <property type="entry name" value="tail-700"/>
    <property type="match status" value="1"/>
</dbReference>
<feature type="region of interest" description="Disordered" evidence="1">
    <location>
        <begin position="849"/>
        <end position="874"/>
    </location>
</feature>
<evidence type="ECO:0000259" key="4">
    <source>
        <dbReference type="Pfam" id="PF18858"/>
    </source>
</evidence>
<dbReference type="InterPro" id="IPR041639">
    <property type="entry name" value="LPD39"/>
</dbReference>
<evidence type="ECO:0000259" key="2">
    <source>
        <dbReference type="Pfam" id="PF18798"/>
    </source>
</evidence>
<keyword evidence="6" id="KW-1185">Reference proteome</keyword>
<protein>
    <submittedName>
        <fullName evidence="5">Uncharacterized protein</fullName>
    </submittedName>
</protein>
<dbReference type="Pfam" id="PF18858">
    <property type="entry name" value="LPD39"/>
    <property type="match status" value="1"/>
</dbReference>
<sequence>MDVQHTLTGALHVMAIVVKSGHKFSDPMGLYRNRQNPLDARVNGVDPADAITPISATAPGEDPAIQAERLAVEQANSETKSTLKRLNAAEPGRYEAVDEPNLTAWQEEWQARQPGWLEDTARIFGGSVAKGTGSIVSGLGNAITALGNATTTRAINSIFGTEYGQANPLGAPADWINNLGEKTQEGVSYATREAIANSTPEGDLLDPSTWSLGKAPSLPGYAALTLDVFGQMTPVIAAAVVAGPAGGAVIGGLQGGGAAGQQAEAIIDQMAEEPGLLEKESAFYREQIAAGRSHEEALAATKAAAAQSAFLMTAPISGLGGFATSKILDPATAVLQGKNIVARILGRAGLSAVEEGVQEAAETVATNAGVNVGAGTNLNLTDGTFGDFLLGALAGSGPGAVAGAFSKGSADTGDESAAPVAGMAEAVAQSPDQVAPAAEMAAPPAQTQPPGGVLTRARQHGAEQAPATGAGETLLVNDPALPGQGAGPLHGQAVQVAPNQTGTDPDWLRVLLDDGSEQDVPKRLLQGTDGTPLRPDPQATAAPIAVARDEPGLPSAGQRVIVEAEGLAPFNGQVEQFITNEDGSVEAIVIDDDGEVLQVPREAVRSLNLSSHEVEAMEMADNPPPPMPNMPEAGGRNRQLPNEQGQVSTVVFPDDTHAALYDFGAQTAQTRRLDRATGESALARAQAPLDMARVQPIADALGVRPEDIAEIADDYRYRVQRAARNATAGGTTQMHGLNPERMKAWRAARSEVPAVEGAVEESEAAAPISDDATWWSELGPGARKAALASAGVKRTERVEWEKFTKNIQRKLAGVRVEMDGLDRARAASQALDADAATLASTAEIAPLDVASDNSQTAEFSSEMPPASEEQETSGVTLDVAAQEAATSPANERPEPSQAQKEAGNYKLGHARVGGLDLSIENPAGSERKGVDKDGKAWSVEMKSHYGYIKGTVGRDKDHIDIFVKPGTEALDADAPVFVVDQVDEKGRFDEHKVMLGFRDFDEARAAYLENYTTGWEGLGGLGTTDLREFKRWLKEGETAKPFGTLATTTVPETTVATTSATDDGTRSEVDGIEAALSLANTFADPLDVAQRWIGDAEKTEAELDTLRTSARRVERSIYAKHNVRNASEAEDAQLTEKEQQFLFYGEGPTDRETLNAIGDMIEPIGDARDARAELARAIAKLPDQADYEGMGIDGKISVGRLLVLGSEIQRLGLDAEATLMEATQSVADRYRDADDAEFMVRSALERLRPFISMNREPAPAANAAKRLEVAQETLAAAEATDAGKPGPDFATFRAALPLDESGDPDLDGAGRRILDDVGGQGIAWARLSDSQKRKALGVAQSESRRNSREGVEPVAVITGNELGVEFKGPDNMPALRRAAAKWYDDNLIGTTATMQDGTVVHFNKRGRKESTQGRKGDLLLRSVPAIRDIIEKGEVVLREPGDRERVQERLVIRAPVQLLGRVRSLVVSVHRMADGSFQYDFNTDREDGGPGASVPGGQARQSLAEVGLESAPVDMNIGFWRPARKQQGTTEAVRSQLRDSALGHLVDALEQTDRLRIVTSADIDSGGEGVQGWTDPDGTITLVADQIDSDPAAVLLHEAFHSGAHDLLGSTQWRQLMMRLAGLYRQFEQSKGRARDFFDAARARVESAEAAGDRLTEGLRVEEFAAYAIEEHASAPAALSKWVDEVIGAIKAWVLKRFGRQVGAITPAQLQAIAKYALQDGLSIGEGPLAGMASRRKSIAARTGLSAPQLDKTAITDYLAGKLTDLKPAMLAAIPLNYFTELKRPGMVAVDHYLKVKRQMDAYRGEKHASVDAVAQQWQKYAGLGFGGGKIEGKTRAAALADLMHEATLRGIDPSQTDEDTKAKPGYQQLRERFLAIPPAGRALFEKVRDTYREQADELDAILLDNVRKTQEVAFRRAEDKYREKLEEIKASDLKGLDKSKAEKDAQDVYQGEMRRATYNMKARMTKLRLAFEASRVPAPYFPLARFGQYFVTVRDVDGTVVSFSKRETDAERRQLERSMKQAYPNLRVESGLMAEKSSGRDRMDPRIVAEIESLLGDADVDASVMDAIWQRYLESMPDLSARKRFIHRKGIAGFDGDALRTFASNQFHAAHQMARLKFGIDLQELSDQAVDQAKEADDPIRGMQLANELSKRHAWVMNPTGSQAVQAVTSTMFTWYLAASPAAAIVNMAQTPMIAIPVLGARMGGVGKATAAIAKASADVIRGKGSARNANLTAEEMKAMEAFYESGMIDRTQAHDLAGVGEVGLAYSPLRHKIMAVISWAYHNVEVWNREVTALAAYRLAREQGHHQGKAIDIAHDLTWQSHFDYSNASRPRVMQGDVQKIAFVFMSHQVNMWYRLFRDIHQAVKGESPQARKEARYQLAGIMGMTTLFAGTTGLFGYNVLMALAGLAFDDDDDPRSFKEEMEGHIIDLLGKDLGGIVLKGAPGHLTGVDLTSRLGMPDFFVRAPNSGAEGKDWFQDLLVNAFGVVPATFLSTVDGAGLVMEGKVARGLEVMAPKAVKDAMQAWRYWNEGVLSRRGDVVLAKDGETVLDGFIELIGFTPARVSETYERMGTLKDAERHVLDERRELMNRFALAIATGDPDARKAAMEAIRNWNRKPYARAVPITSDSLTQSLRSRARTAAKREDGVLITDPELSRWLRAMLPERVY</sequence>
<name>A0A1I7N9L6_9HYPH</name>
<feature type="domain" description="Inorganic pyrophosphatase" evidence="3">
    <location>
        <begin position="897"/>
        <end position="1034"/>
    </location>
</feature>
<evidence type="ECO:0000259" key="3">
    <source>
        <dbReference type="Pfam" id="PF18823"/>
    </source>
</evidence>
<feature type="domain" description="Large polyvalent protein-associated" evidence="4">
    <location>
        <begin position="1753"/>
        <end position="1939"/>
    </location>
</feature>
<accession>A0A1I7N9L6</accession>
<feature type="region of interest" description="Disordered" evidence="1">
    <location>
        <begin position="882"/>
        <end position="901"/>
    </location>
</feature>
<evidence type="ECO:0000313" key="6">
    <source>
        <dbReference type="Proteomes" id="UP000199074"/>
    </source>
</evidence>
<evidence type="ECO:0000313" key="5">
    <source>
        <dbReference type="EMBL" id="SFV31394.1"/>
    </source>
</evidence>
<dbReference type="InterPro" id="IPR041595">
    <property type="entry name" value="Inorganic_Pase"/>
</dbReference>
<dbReference type="Pfam" id="PF18798">
    <property type="entry name" value="LPD3"/>
    <property type="match status" value="1"/>
</dbReference>
<evidence type="ECO:0000256" key="1">
    <source>
        <dbReference type="SAM" id="MobiDB-lite"/>
    </source>
</evidence>
<dbReference type="Pfam" id="PF18823">
    <property type="entry name" value="InPase"/>
    <property type="match status" value="1"/>
</dbReference>
<organism evidence="5 6">
    <name type="scientific">Devosia crocina</name>
    <dbReference type="NCBI Taxonomy" id="429728"/>
    <lineage>
        <taxon>Bacteria</taxon>
        <taxon>Pseudomonadati</taxon>
        <taxon>Pseudomonadota</taxon>
        <taxon>Alphaproteobacteria</taxon>
        <taxon>Hyphomicrobiales</taxon>
        <taxon>Devosiaceae</taxon>
        <taxon>Devosia</taxon>
    </lineage>
</organism>
<dbReference type="OrthoDB" id="9814088at2"/>
<dbReference type="InterPro" id="IPR040824">
    <property type="entry name" value="LPD3"/>
</dbReference>
<feature type="domain" description="Large polyvalent protein-associated" evidence="2">
    <location>
        <begin position="1371"/>
        <end position="1479"/>
    </location>
</feature>
<proteinExistence type="predicted"/>